<feature type="compositionally biased region" description="Acidic residues" evidence="1">
    <location>
        <begin position="48"/>
        <end position="71"/>
    </location>
</feature>
<comment type="caution">
    <text evidence="2">The sequence shown here is derived from an EMBL/GenBank/DDBJ whole genome shotgun (WGS) entry which is preliminary data.</text>
</comment>
<name>A0AAD7D8V1_MYCRO</name>
<evidence type="ECO:0000313" key="3">
    <source>
        <dbReference type="Proteomes" id="UP001221757"/>
    </source>
</evidence>
<protein>
    <submittedName>
        <fullName evidence="2">Uncharacterized protein</fullName>
    </submittedName>
</protein>
<proteinExistence type="predicted"/>
<dbReference type="AlphaFoldDB" id="A0AAD7D8V1"/>
<reference evidence="2" key="1">
    <citation type="submission" date="2023-03" db="EMBL/GenBank/DDBJ databases">
        <title>Massive genome expansion in bonnet fungi (Mycena s.s.) driven by repeated elements and novel gene families across ecological guilds.</title>
        <authorList>
            <consortium name="Lawrence Berkeley National Laboratory"/>
            <person name="Harder C.B."/>
            <person name="Miyauchi S."/>
            <person name="Viragh M."/>
            <person name="Kuo A."/>
            <person name="Thoen E."/>
            <person name="Andreopoulos B."/>
            <person name="Lu D."/>
            <person name="Skrede I."/>
            <person name="Drula E."/>
            <person name="Henrissat B."/>
            <person name="Morin E."/>
            <person name="Kohler A."/>
            <person name="Barry K."/>
            <person name="LaButti K."/>
            <person name="Morin E."/>
            <person name="Salamov A."/>
            <person name="Lipzen A."/>
            <person name="Mereny Z."/>
            <person name="Hegedus B."/>
            <person name="Baldrian P."/>
            <person name="Stursova M."/>
            <person name="Weitz H."/>
            <person name="Taylor A."/>
            <person name="Grigoriev I.V."/>
            <person name="Nagy L.G."/>
            <person name="Martin F."/>
            <person name="Kauserud H."/>
        </authorList>
    </citation>
    <scope>NUCLEOTIDE SEQUENCE</scope>
    <source>
        <strain evidence="2">CBHHK067</strain>
    </source>
</reference>
<evidence type="ECO:0000256" key="1">
    <source>
        <dbReference type="SAM" id="MobiDB-lite"/>
    </source>
</evidence>
<dbReference type="EMBL" id="JARKIE010000103">
    <property type="protein sequence ID" value="KAJ7683987.1"/>
    <property type="molecule type" value="Genomic_DNA"/>
</dbReference>
<feature type="region of interest" description="Disordered" evidence="1">
    <location>
        <begin position="47"/>
        <end position="81"/>
    </location>
</feature>
<sequence>MTAESATDPAPISAADTVSHLANAVSRLHIDMQTSDPSELVRERILDESVEDGGDDDVGATLLDDEADGRDEDDKSNLDTEQQNAETLLTLSTTNGWQPHSRKSKRRYKCTANLAFIEKASSGFTRRTQFLLSRRLRQLVSTLLMCSIYFPSFSGFRTIYLAILTISTVNAEKH</sequence>
<accession>A0AAD7D8V1</accession>
<gene>
    <name evidence="2" type="ORF">B0H17DRAFT_1137394</name>
</gene>
<dbReference type="Proteomes" id="UP001221757">
    <property type="component" value="Unassembled WGS sequence"/>
</dbReference>
<organism evidence="2 3">
    <name type="scientific">Mycena rosella</name>
    <name type="common">Pink bonnet</name>
    <name type="synonym">Agaricus rosellus</name>
    <dbReference type="NCBI Taxonomy" id="1033263"/>
    <lineage>
        <taxon>Eukaryota</taxon>
        <taxon>Fungi</taxon>
        <taxon>Dikarya</taxon>
        <taxon>Basidiomycota</taxon>
        <taxon>Agaricomycotina</taxon>
        <taxon>Agaricomycetes</taxon>
        <taxon>Agaricomycetidae</taxon>
        <taxon>Agaricales</taxon>
        <taxon>Marasmiineae</taxon>
        <taxon>Mycenaceae</taxon>
        <taxon>Mycena</taxon>
    </lineage>
</organism>
<keyword evidence="3" id="KW-1185">Reference proteome</keyword>
<evidence type="ECO:0000313" key="2">
    <source>
        <dbReference type="EMBL" id="KAJ7683987.1"/>
    </source>
</evidence>